<dbReference type="InterPro" id="IPR029064">
    <property type="entry name" value="Ribosomal_eL30-like_sf"/>
</dbReference>
<dbReference type="AlphaFoldDB" id="A0AAD1YXN1"/>
<dbReference type="Proteomes" id="UP000834106">
    <property type="component" value="Chromosome 4"/>
</dbReference>
<sequence length="198" mass="21765">MFCLEKWTGFAGSDGGCMVLDDQSHSVNNSPTTMIKKPLNPSTVTSDCNLHWLTKHLLALAASRNVPLIFIKDKKEGSLRLGELVKLKTTIATGIKARRNDMGQLRGMEHEEEKTHNLEVGTQDELGVDAQGVDFQIPTGLITRARAKKLQAIQGFVGRVLEEETQSKANSNELGLQEETKIINLIQVQSSEDPITLG</sequence>
<evidence type="ECO:0000313" key="1">
    <source>
        <dbReference type="EMBL" id="CAI9759209.1"/>
    </source>
</evidence>
<protein>
    <submittedName>
        <fullName evidence="1">Uncharacterized protein</fullName>
    </submittedName>
</protein>
<name>A0AAD1YXN1_9LAMI</name>
<dbReference type="EMBL" id="OU503039">
    <property type="protein sequence ID" value="CAI9759209.1"/>
    <property type="molecule type" value="Genomic_DNA"/>
</dbReference>
<evidence type="ECO:0000313" key="2">
    <source>
        <dbReference type="Proteomes" id="UP000834106"/>
    </source>
</evidence>
<gene>
    <name evidence="1" type="ORF">FPE_LOCUS6639</name>
</gene>
<dbReference type="SUPFAM" id="SSF55315">
    <property type="entry name" value="L30e-like"/>
    <property type="match status" value="1"/>
</dbReference>
<organism evidence="1 2">
    <name type="scientific">Fraxinus pennsylvanica</name>
    <dbReference type="NCBI Taxonomy" id="56036"/>
    <lineage>
        <taxon>Eukaryota</taxon>
        <taxon>Viridiplantae</taxon>
        <taxon>Streptophyta</taxon>
        <taxon>Embryophyta</taxon>
        <taxon>Tracheophyta</taxon>
        <taxon>Spermatophyta</taxon>
        <taxon>Magnoliopsida</taxon>
        <taxon>eudicotyledons</taxon>
        <taxon>Gunneridae</taxon>
        <taxon>Pentapetalae</taxon>
        <taxon>asterids</taxon>
        <taxon>lamiids</taxon>
        <taxon>Lamiales</taxon>
        <taxon>Oleaceae</taxon>
        <taxon>Oleeae</taxon>
        <taxon>Fraxinus</taxon>
    </lineage>
</organism>
<proteinExistence type="predicted"/>
<dbReference type="PANTHER" id="PTHR47903:SF2">
    <property type="entry name" value="OS07G0636400 PROTEIN"/>
    <property type="match status" value="1"/>
</dbReference>
<dbReference type="PANTHER" id="PTHR47903">
    <property type="entry name" value="OS07G0636400 PROTEIN"/>
    <property type="match status" value="1"/>
</dbReference>
<keyword evidence="2" id="KW-1185">Reference proteome</keyword>
<reference evidence="1" key="1">
    <citation type="submission" date="2023-05" db="EMBL/GenBank/DDBJ databases">
        <authorList>
            <person name="Huff M."/>
        </authorList>
    </citation>
    <scope>NUCLEOTIDE SEQUENCE</scope>
</reference>
<dbReference type="Gene3D" id="3.30.1330.30">
    <property type="match status" value="1"/>
</dbReference>
<accession>A0AAD1YXN1</accession>